<keyword evidence="3 5" id="KW-1133">Transmembrane helix</keyword>
<evidence type="ECO:0000313" key="8">
    <source>
        <dbReference type="Proteomes" id="UP000679312"/>
    </source>
</evidence>
<feature type="transmembrane region" description="Helical" evidence="5">
    <location>
        <begin position="232"/>
        <end position="255"/>
    </location>
</feature>
<evidence type="ECO:0000256" key="2">
    <source>
        <dbReference type="ARBA" id="ARBA00022692"/>
    </source>
</evidence>
<dbReference type="PROSITE" id="PS50929">
    <property type="entry name" value="ABC_TM1F"/>
    <property type="match status" value="1"/>
</dbReference>
<feature type="transmembrane region" description="Helical" evidence="5">
    <location>
        <begin position="37"/>
        <end position="57"/>
    </location>
</feature>
<dbReference type="Gene3D" id="1.20.1560.10">
    <property type="entry name" value="ABC transporter type 1, transmembrane domain"/>
    <property type="match status" value="1"/>
</dbReference>
<feature type="transmembrane region" description="Helical" evidence="5">
    <location>
        <begin position="141"/>
        <end position="158"/>
    </location>
</feature>
<feature type="transmembrane region" description="Helical" evidence="5">
    <location>
        <begin position="69"/>
        <end position="89"/>
    </location>
</feature>
<comment type="subcellular location">
    <subcellularLocation>
        <location evidence="1">Cell membrane</location>
        <topology evidence="1">Multi-pass membrane protein</topology>
    </subcellularLocation>
</comment>
<dbReference type="InterPro" id="IPR036640">
    <property type="entry name" value="ABC1_TM_sf"/>
</dbReference>
<protein>
    <recommendedName>
        <fullName evidence="6">ABC transmembrane type-1 domain-containing protein</fullName>
    </recommendedName>
</protein>
<dbReference type="RefSeq" id="WP_215801759.1">
    <property type="nucleotide sequence ID" value="NZ_CP053881.1"/>
</dbReference>
<evidence type="ECO:0000256" key="5">
    <source>
        <dbReference type="SAM" id="Phobius"/>
    </source>
</evidence>
<organism evidence="7 8">
    <name type="scientific">Aeromonas jandaei</name>
    <dbReference type="NCBI Taxonomy" id="650"/>
    <lineage>
        <taxon>Bacteria</taxon>
        <taxon>Pseudomonadati</taxon>
        <taxon>Pseudomonadota</taxon>
        <taxon>Gammaproteobacteria</taxon>
        <taxon>Aeromonadales</taxon>
        <taxon>Aeromonadaceae</taxon>
        <taxon>Aeromonas</taxon>
    </lineage>
</organism>
<name>A0ABD7ES35_AERJA</name>
<gene>
    <name evidence="7" type="ORF">HQ399_16905</name>
</gene>
<dbReference type="EMBL" id="CP053881">
    <property type="protein sequence ID" value="QWL63813.1"/>
    <property type="molecule type" value="Genomic_DNA"/>
</dbReference>
<keyword evidence="4 5" id="KW-0472">Membrane</keyword>
<dbReference type="InterPro" id="IPR011527">
    <property type="entry name" value="ABC1_TM_dom"/>
</dbReference>
<dbReference type="Proteomes" id="UP000679312">
    <property type="component" value="Chromosome"/>
</dbReference>
<dbReference type="Pfam" id="PF13748">
    <property type="entry name" value="ABC_membrane_3"/>
    <property type="match status" value="1"/>
</dbReference>
<keyword evidence="2 5" id="KW-0812">Transmembrane</keyword>
<dbReference type="GO" id="GO:0005886">
    <property type="term" value="C:plasma membrane"/>
    <property type="evidence" value="ECO:0007669"/>
    <property type="project" value="UniProtKB-SubCell"/>
</dbReference>
<feature type="domain" description="ABC transmembrane type-1" evidence="6">
    <location>
        <begin position="38"/>
        <end position="290"/>
    </location>
</feature>
<accession>A0ABD7ES35</accession>
<reference evidence="7 8" key="1">
    <citation type="journal article" date="2021" name="Front. Microbiol.">
        <title>Prevalence and Genetic Analysis of Chromosomal mcr-3/7 in Aeromonas From U.S. Animal-Derived Samples.</title>
        <authorList>
            <person name="Wang Y."/>
            <person name="Hou N."/>
            <person name="Rasooly R."/>
            <person name="Gu Y."/>
            <person name="He X."/>
        </authorList>
    </citation>
    <scope>NUCLEOTIDE SEQUENCE [LARGE SCALE GENOMIC DNA]</scope>
    <source>
        <strain evidence="7 8">4608</strain>
    </source>
</reference>
<feature type="transmembrane region" description="Helical" evidence="5">
    <location>
        <begin position="164"/>
        <end position="183"/>
    </location>
</feature>
<sequence>MTTPTTSAASCNEQATPLPHSAGRSLGAIARANPLKLAGTFSLVALENILLVAYPLFAGFAIDAIVKGLWWQASSYALIVLLFWLIGALRRAVDTRTFTHIYAALAVPVILAQRQQQEGQSTVVARVTLAREFVDFFEKHIPILATSLVSIMGAAIMLTVIEFWVGIACMGVLLLFGLLLPGFSRKNQLLHERLNDRLEHEVKLVTHAEQIRLARHYRTLAWIRIRVSDREALAFLAVGVSAALLFLLAITMLMAQPQVSAGHVYAVMTYLWNFVSSLDEGPGLADQLARLRDIGRRVNTAQPASNTEQAI</sequence>
<evidence type="ECO:0000256" key="1">
    <source>
        <dbReference type="ARBA" id="ARBA00004651"/>
    </source>
</evidence>
<evidence type="ECO:0000259" key="6">
    <source>
        <dbReference type="PROSITE" id="PS50929"/>
    </source>
</evidence>
<evidence type="ECO:0000256" key="3">
    <source>
        <dbReference type="ARBA" id="ARBA00022989"/>
    </source>
</evidence>
<proteinExistence type="predicted"/>
<evidence type="ECO:0000313" key="7">
    <source>
        <dbReference type="EMBL" id="QWL63813.1"/>
    </source>
</evidence>
<dbReference type="SUPFAM" id="SSF90123">
    <property type="entry name" value="ABC transporter transmembrane region"/>
    <property type="match status" value="1"/>
</dbReference>
<dbReference type="AlphaFoldDB" id="A0ABD7ES35"/>
<evidence type="ECO:0000256" key="4">
    <source>
        <dbReference type="ARBA" id="ARBA00023136"/>
    </source>
</evidence>